<organism evidence="3 4">
    <name type="scientific">Nosocomiicoccus massiliensis</name>
    <dbReference type="NCBI Taxonomy" id="1232430"/>
    <lineage>
        <taxon>Bacteria</taxon>
        <taxon>Bacillati</taxon>
        <taxon>Bacillota</taxon>
        <taxon>Bacilli</taxon>
        <taxon>Bacillales</taxon>
        <taxon>Staphylococcaceae</taxon>
        <taxon>Nosocomiicoccus</taxon>
    </lineage>
</organism>
<dbReference type="InterPro" id="IPR028366">
    <property type="entry name" value="PhoU"/>
</dbReference>
<accession>A0AAF1BMZ2</accession>
<comment type="subcellular location">
    <subcellularLocation>
        <location evidence="1">Cytoplasm</location>
    </subcellularLocation>
</comment>
<evidence type="ECO:0000259" key="2">
    <source>
        <dbReference type="Pfam" id="PF01895"/>
    </source>
</evidence>
<comment type="subunit">
    <text evidence="1">Homodimer.</text>
</comment>
<feature type="domain" description="PhoU" evidence="2">
    <location>
        <begin position="20"/>
        <end position="104"/>
    </location>
</feature>
<comment type="function">
    <text evidence="1">Plays a role in the regulation of phosphate uptake.</text>
</comment>
<dbReference type="AlphaFoldDB" id="A0AAF1BMZ2"/>
<keyword evidence="1" id="KW-0592">Phosphate transport</keyword>
<dbReference type="NCBIfam" id="TIGR02135">
    <property type="entry name" value="phoU_full"/>
    <property type="match status" value="1"/>
</dbReference>
<reference evidence="3 4" key="2">
    <citation type="submission" date="2023-10" db="EMBL/GenBank/DDBJ databases">
        <authorList>
            <person name="Choi B."/>
        </authorList>
    </citation>
    <scope>NUCLEOTIDE SEQUENCE [LARGE SCALE GENOMIC DNA]</scope>
    <source>
        <strain evidence="3 4">UMB0959</strain>
    </source>
</reference>
<keyword evidence="1" id="KW-0963">Cytoplasm</keyword>
<protein>
    <recommendedName>
        <fullName evidence="1">Phosphate-specific transport system accessory protein PhoU</fullName>
    </recommendedName>
</protein>
<dbReference type="Pfam" id="PF01895">
    <property type="entry name" value="PhoU"/>
    <property type="match status" value="2"/>
</dbReference>
<dbReference type="GO" id="GO:0005737">
    <property type="term" value="C:cytoplasm"/>
    <property type="evidence" value="ECO:0007669"/>
    <property type="project" value="UniProtKB-SubCell"/>
</dbReference>
<dbReference type="InterPro" id="IPR038078">
    <property type="entry name" value="PhoU-like_sf"/>
</dbReference>
<dbReference type="GO" id="GO:0006817">
    <property type="term" value="P:phosphate ion transport"/>
    <property type="evidence" value="ECO:0007669"/>
    <property type="project" value="UniProtKB-KW"/>
</dbReference>
<dbReference type="Gene3D" id="1.20.58.220">
    <property type="entry name" value="Phosphate transport system protein phou homolog 2, domain 2"/>
    <property type="match status" value="1"/>
</dbReference>
<keyword evidence="1" id="KW-0813">Transport</keyword>
<name>A0AAF1BMZ2_9STAP</name>
<dbReference type="PANTHER" id="PTHR42930:SF3">
    <property type="entry name" value="PHOSPHATE-SPECIFIC TRANSPORT SYSTEM ACCESSORY PROTEIN PHOU"/>
    <property type="match status" value="1"/>
</dbReference>
<evidence type="ECO:0000256" key="1">
    <source>
        <dbReference type="PIRNR" id="PIRNR003107"/>
    </source>
</evidence>
<dbReference type="EMBL" id="CP136964">
    <property type="protein sequence ID" value="WOS96469.1"/>
    <property type="molecule type" value="Genomic_DNA"/>
</dbReference>
<keyword evidence="4" id="KW-1185">Reference proteome</keyword>
<dbReference type="RefSeq" id="WP_068128308.1">
    <property type="nucleotide sequence ID" value="NZ_CP136964.1"/>
</dbReference>
<dbReference type="KEGG" id="nmy:CJ229_001620"/>
<dbReference type="Proteomes" id="UP000243626">
    <property type="component" value="Chromosome"/>
</dbReference>
<gene>
    <name evidence="3" type="primary">phoU</name>
    <name evidence="3" type="ORF">CJ229_001620</name>
</gene>
<proteinExistence type="inferred from homology"/>
<evidence type="ECO:0000313" key="3">
    <source>
        <dbReference type="EMBL" id="WOS96469.1"/>
    </source>
</evidence>
<dbReference type="PIRSF" id="PIRSF003107">
    <property type="entry name" value="PhoU"/>
    <property type="match status" value="1"/>
</dbReference>
<evidence type="ECO:0000313" key="4">
    <source>
        <dbReference type="Proteomes" id="UP000243626"/>
    </source>
</evidence>
<feature type="domain" description="PhoU" evidence="2">
    <location>
        <begin position="121"/>
        <end position="199"/>
    </location>
</feature>
<dbReference type="GO" id="GO:0030643">
    <property type="term" value="P:intracellular phosphate ion homeostasis"/>
    <property type="evidence" value="ECO:0007669"/>
    <property type="project" value="InterPro"/>
</dbReference>
<comment type="similarity">
    <text evidence="1">Belongs to the PhoU family.</text>
</comment>
<dbReference type="InterPro" id="IPR026022">
    <property type="entry name" value="PhoU_dom"/>
</dbReference>
<dbReference type="SUPFAM" id="SSF109755">
    <property type="entry name" value="PhoU-like"/>
    <property type="match status" value="1"/>
</dbReference>
<reference evidence="4" key="1">
    <citation type="submission" date="2017-09" db="EMBL/GenBank/DDBJ databases">
        <title>Bacterial strain isolated from the female urinary microbiota.</title>
        <authorList>
            <person name="Thomas-White K."/>
            <person name="Kumar N."/>
            <person name="Forster S."/>
            <person name="Putonti C."/>
            <person name="Lawley T."/>
            <person name="Wolfe A.J."/>
        </authorList>
    </citation>
    <scope>NUCLEOTIDE SEQUENCE [LARGE SCALE GENOMIC DNA]</scope>
    <source>
        <strain evidence="4">UMB0959</strain>
    </source>
</reference>
<sequence>MKPRQNFINNLDEVTSYVFRLSNEVEKRIDKLIHCIEHRNVDALKDISKEDIVVNDLELLINEKIISLITLEAPVASDLRMLISYIKIAEDLERVADNVVNIANVSAEYNIGSEEIINKFKSMLQLSKLMLSDATVAMETKDLALIKELLSRDEDIDMLYIDTTSEAIEKIEDKVIMSQVVLIAKYIERIGDHLENISEHLYYYLTGRQYQ</sequence>
<dbReference type="GO" id="GO:0045936">
    <property type="term" value="P:negative regulation of phosphate metabolic process"/>
    <property type="evidence" value="ECO:0007669"/>
    <property type="project" value="InterPro"/>
</dbReference>
<dbReference type="PANTHER" id="PTHR42930">
    <property type="entry name" value="PHOSPHATE-SPECIFIC TRANSPORT SYSTEM ACCESSORY PROTEIN PHOU"/>
    <property type="match status" value="1"/>
</dbReference>